<dbReference type="AlphaFoldDB" id="A0A1H5I7U1"/>
<dbReference type="Proteomes" id="UP000181980">
    <property type="component" value="Unassembled WGS sequence"/>
</dbReference>
<sequence>MIRVMDDMPPGTIGVQAAGEVTEEDYRDVLVPALSSALERKDVRLLYVLDSGFSYSAGAMWADTKLWARHLKGWRKVAVVSDADWLENSIKAFGWMMPGDIKVFEPDEILEAKQWLVEDEDDD</sequence>
<dbReference type="SUPFAM" id="SSF52091">
    <property type="entry name" value="SpoIIaa-like"/>
    <property type="match status" value="1"/>
</dbReference>
<evidence type="ECO:0000313" key="2">
    <source>
        <dbReference type="Proteomes" id="UP000181980"/>
    </source>
</evidence>
<reference evidence="2" key="1">
    <citation type="submission" date="2016-10" db="EMBL/GenBank/DDBJ databases">
        <authorList>
            <person name="Varghese N."/>
            <person name="Submissions S."/>
        </authorList>
    </citation>
    <scope>NUCLEOTIDE SEQUENCE [LARGE SCALE GENOMIC DNA]</scope>
    <source>
        <strain evidence="2">DSM 45237</strain>
    </source>
</reference>
<dbReference type="EMBL" id="FNUC01000003">
    <property type="protein sequence ID" value="SEE36134.1"/>
    <property type="molecule type" value="Genomic_DNA"/>
</dbReference>
<name>A0A1H5I7U1_9ACTN</name>
<dbReference type="InterPro" id="IPR036513">
    <property type="entry name" value="STAS_dom_sf"/>
</dbReference>
<gene>
    <name evidence="1" type="ORF">SAMN04488561_1092</name>
</gene>
<accession>A0A1H5I7U1</accession>
<dbReference type="STRING" id="561176.SAMN04488561_1092"/>
<dbReference type="InterPro" id="IPR021866">
    <property type="entry name" value="SpoIIAA-like"/>
</dbReference>
<protein>
    <submittedName>
        <fullName evidence="1">SpoIIAA-like</fullName>
    </submittedName>
</protein>
<dbReference type="Gene3D" id="3.40.50.10600">
    <property type="entry name" value="SpoIIaa-like domains"/>
    <property type="match status" value="1"/>
</dbReference>
<keyword evidence="2" id="KW-1185">Reference proteome</keyword>
<dbReference type="Pfam" id="PF11964">
    <property type="entry name" value="SpoIIAA-like"/>
    <property type="match status" value="1"/>
</dbReference>
<organism evidence="1 2">
    <name type="scientific">Jiangella alba</name>
    <dbReference type="NCBI Taxonomy" id="561176"/>
    <lineage>
        <taxon>Bacteria</taxon>
        <taxon>Bacillati</taxon>
        <taxon>Actinomycetota</taxon>
        <taxon>Actinomycetes</taxon>
        <taxon>Jiangellales</taxon>
        <taxon>Jiangellaceae</taxon>
        <taxon>Jiangella</taxon>
    </lineage>
</organism>
<evidence type="ECO:0000313" key="1">
    <source>
        <dbReference type="EMBL" id="SEE36134.1"/>
    </source>
</evidence>
<dbReference type="OrthoDB" id="4729899at2"/>
<proteinExistence type="predicted"/>
<dbReference type="InterPro" id="IPR038396">
    <property type="entry name" value="SpoIIAA-like_sf"/>
</dbReference>